<evidence type="ECO:0000256" key="10">
    <source>
        <dbReference type="HAMAP-Rule" id="MF_03152"/>
    </source>
</evidence>
<evidence type="ECO:0000256" key="1">
    <source>
        <dbReference type="ARBA" id="ARBA00009775"/>
    </source>
</evidence>
<dbReference type="PROSITE" id="PS51684">
    <property type="entry name" value="SAM_MT_TRM5_TYW2"/>
    <property type="match status" value="1"/>
</dbReference>
<feature type="compositionally biased region" description="Basic and acidic residues" evidence="11">
    <location>
        <begin position="291"/>
        <end position="300"/>
    </location>
</feature>
<dbReference type="InterPro" id="IPR030382">
    <property type="entry name" value="MeTrfase_TRM5/TYW2"/>
</dbReference>
<proteinExistence type="inferred from homology"/>
<feature type="domain" description="SAM-dependent methyltransferase TRM5/TYW2-type" evidence="12">
    <location>
        <begin position="381"/>
        <end position="757"/>
    </location>
</feature>
<dbReference type="InterPro" id="IPR056743">
    <property type="entry name" value="TRM5-TYW2-like_MTfase"/>
</dbReference>
<keyword evidence="5 10" id="KW-0949">S-adenosyl-L-methionine</keyword>
<organism evidence="13 14">
    <name type="scientific">Eimeria brunetti</name>
    <dbReference type="NCBI Taxonomy" id="51314"/>
    <lineage>
        <taxon>Eukaryota</taxon>
        <taxon>Sar</taxon>
        <taxon>Alveolata</taxon>
        <taxon>Apicomplexa</taxon>
        <taxon>Conoidasida</taxon>
        <taxon>Coccidia</taxon>
        <taxon>Eucoccidiorida</taxon>
        <taxon>Eimeriorina</taxon>
        <taxon>Eimeriidae</taxon>
        <taxon>Eimeria</taxon>
    </lineage>
</organism>
<feature type="region of interest" description="Disordered" evidence="11">
    <location>
        <begin position="258"/>
        <end position="308"/>
    </location>
</feature>
<reference evidence="13" key="1">
    <citation type="submission" date="2013-10" db="EMBL/GenBank/DDBJ databases">
        <title>Genomic analysis of the causative agents of coccidiosis in chickens.</title>
        <authorList>
            <person name="Reid A.J."/>
            <person name="Blake D."/>
            <person name="Billington K."/>
            <person name="Browne H."/>
            <person name="Dunn M."/>
            <person name="Hung S."/>
            <person name="Kawahara F."/>
            <person name="Miranda-Saavedra D."/>
            <person name="Mourier T."/>
            <person name="Nagra H."/>
            <person name="Otto T.D."/>
            <person name="Rawlings N."/>
            <person name="Sanchez A."/>
            <person name="Sanders M."/>
            <person name="Subramaniam C."/>
            <person name="Tay Y."/>
            <person name="Dear P."/>
            <person name="Doerig C."/>
            <person name="Gruber A."/>
            <person name="Parkinson J."/>
            <person name="Shirley M."/>
            <person name="Wan K.L."/>
            <person name="Berriman M."/>
            <person name="Tomley F."/>
            <person name="Pain A."/>
        </authorList>
    </citation>
    <scope>NUCLEOTIDE SEQUENCE [LARGE SCALE GENOMIC DNA]</scope>
    <source>
        <strain evidence="13">Houghton</strain>
    </source>
</reference>
<comment type="similarity">
    <text evidence="10">Belongs to the TRM5 / TYW2 family.</text>
</comment>
<evidence type="ECO:0000256" key="4">
    <source>
        <dbReference type="ARBA" id="ARBA00022679"/>
    </source>
</evidence>
<dbReference type="Pfam" id="PF25133">
    <property type="entry name" value="TYW2_N_2"/>
    <property type="match status" value="1"/>
</dbReference>
<evidence type="ECO:0000256" key="8">
    <source>
        <dbReference type="ARBA" id="ARBA00023242"/>
    </source>
</evidence>
<sequence length="757" mass="83162">MPRNTVQLECLHGSTCGNRDSALQTAAAAPAAGSPAPPASAFKKENTSFLGIAGAAGLDKRKTPFRCLRVAAAAACAASLLQQQQQTGLRANSGSNNSSRGTAFVASPSLASSDCSFRSLLVSDASVSAASCVHRPQKQQKHQQQQRRDQKRFLAVGMTPGRLPVRGDAAEGDTPAAVKTYTPAEAAVEASTDAPSEAAVAAEGTEGGDFVQLDKTSFRKHEEVTCLRVPLQHLQELSKALGKYLFRRRNFRPVISDNADSSQHEERQQQSQHKQLPVTSEQEPPGTQDKQQQKCERETPQKGGGRGFKLLLLDPSIGPGKLSRSRQDKELEGLPDTLQSLLKEKCIEVLRRHVFLGYENLSVEECLAALLPTGVETPHRFECVGHIAHLNLPAALLKFKYAIGQVVLDKHPQLRTVVLKTGIGSKWRELQFELIAGEAEYVAKVKESDIVFEVDYARAFWNSRSYGVHEALWAFYRLSCERQRITAIIPRRSVVLDAFAGVGAFAVFLARRGCVVAANDGNPASAANMQTNVKRNRVANLVDIYNQDARDFLRSQAQPAAIAALMQKLNQTDTRPSKETNAAAETEDHESAVEVHVLMNLPELAIEFLGRFLELLHLPILKWDPNPEREFRPRVEASLGCWPEPVEIQEVGAPLTLCLRHMLMAPGFIELSHGQDSTNFADSPADHALPTLADACLNFRYEMWLLTNGCIALHSTYLSPCFVANAAAVLRRQLRRLHLSNEQSSSSPRGYLWALRQ</sequence>
<comment type="similarity">
    <text evidence="1">Belongs to the class I-like SAM-binding methyltransferase superfamily. TRM5/TYW2 family.</text>
</comment>
<reference evidence="13" key="2">
    <citation type="submission" date="2013-10" db="EMBL/GenBank/DDBJ databases">
        <authorList>
            <person name="Aslett M."/>
        </authorList>
    </citation>
    <scope>NUCLEOTIDE SEQUENCE [LARGE SCALE GENOMIC DNA]</scope>
    <source>
        <strain evidence="13">Houghton</strain>
    </source>
</reference>
<dbReference type="Gene3D" id="3.40.50.150">
    <property type="entry name" value="Vaccinia Virus protein VP39"/>
    <property type="match status" value="1"/>
</dbReference>
<dbReference type="GO" id="GO:0005634">
    <property type="term" value="C:nucleus"/>
    <property type="evidence" value="ECO:0007669"/>
    <property type="project" value="UniProtKB-SubCell"/>
</dbReference>
<gene>
    <name evidence="13" type="ORF">EBH_0032990</name>
</gene>
<keyword evidence="6 10" id="KW-0819">tRNA processing</keyword>
<keyword evidence="8 10" id="KW-0539">Nucleus</keyword>
<dbReference type="SUPFAM" id="SSF53335">
    <property type="entry name" value="S-adenosyl-L-methionine-dependent methyltransferases"/>
    <property type="match status" value="1"/>
</dbReference>
<dbReference type="EMBL" id="HG712184">
    <property type="protein sequence ID" value="CDJ50352.1"/>
    <property type="molecule type" value="Genomic_DNA"/>
</dbReference>
<evidence type="ECO:0000256" key="7">
    <source>
        <dbReference type="ARBA" id="ARBA00023128"/>
    </source>
</evidence>
<accession>U6LJ03</accession>
<protein>
    <recommendedName>
        <fullName evidence="10">tRNA (guanine(37)-N1)-methyltransferase</fullName>
        <ecNumber evidence="10">2.1.1.228</ecNumber>
    </recommendedName>
    <alternativeName>
        <fullName evidence="10">M1G-methyltransferase</fullName>
    </alternativeName>
    <alternativeName>
        <fullName evidence="10">tRNA [GM37] methyltransferase</fullName>
    </alternativeName>
    <alternativeName>
        <fullName evidence="10">tRNA methyltransferase 5 homolog</fullName>
    </alternativeName>
</protein>
<evidence type="ECO:0000313" key="13">
    <source>
        <dbReference type="EMBL" id="CDJ50352.1"/>
    </source>
</evidence>
<evidence type="ECO:0000259" key="12">
    <source>
        <dbReference type="PROSITE" id="PS51684"/>
    </source>
</evidence>
<dbReference type="GO" id="GO:0052906">
    <property type="term" value="F:tRNA (guanine(37)-N1)-methyltransferase activity"/>
    <property type="evidence" value="ECO:0007669"/>
    <property type="project" value="UniProtKB-UniRule"/>
</dbReference>
<comment type="caution">
    <text evidence="10">Lacks conserved residue(s) required for the propagation of feature annotation.</text>
</comment>
<dbReference type="AlphaFoldDB" id="U6LJ03"/>
<dbReference type="VEuPathDB" id="ToxoDB:EBH_0032990"/>
<dbReference type="Pfam" id="PF02475">
    <property type="entry name" value="TRM5-TYW2_MTfase"/>
    <property type="match status" value="1"/>
</dbReference>
<dbReference type="InterPro" id="IPR056744">
    <property type="entry name" value="TRM5/TYW2-like_N"/>
</dbReference>
<dbReference type="PANTHER" id="PTHR23245">
    <property type="entry name" value="TRNA METHYLTRANSFERASE"/>
    <property type="match status" value="1"/>
</dbReference>
<evidence type="ECO:0000256" key="6">
    <source>
        <dbReference type="ARBA" id="ARBA00022694"/>
    </source>
</evidence>
<comment type="function">
    <text evidence="10">Specifically methylates the N1 position of guanosine-37 in various cytoplasmic and mitochondrial tRNAs. Methylation is not dependent on the nature of the nucleoside 5' of the target nucleoside. This is the first step in the biosynthesis of wybutosine (yW), a modified base adjacent to the anticodon of tRNAs and required for accurate decoding.</text>
</comment>
<dbReference type="InterPro" id="IPR029063">
    <property type="entry name" value="SAM-dependent_MTases_sf"/>
</dbReference>
<dbReference type="FunFam" id="3.30.300.110:FF:000001">
    <property type="entry name" value="tRNA (guanine(37)-N1)-methyltransferase"/>
    <property type="match status" value="1"/>
</dbReference>
<evidence type="ECO:0000256" key="9">
    <source>
        <dbReference type="ARBA" id="ARBA00047783"/>
    </source>
</evidence>
<dbReference type="GO" id="GO:0002939">
    <property type="term" value="P:tRNA N1-guanine methylation"/>
    <property type="evidence" value="ECO:0007669"/>
    <property type="project" value="TreeGrafter"/>
</dbReference>
<comment type="subcellular location">
    <subcellularLocation>
        <location evidence="10">Mitochondrion matrix</location>
    </subcellularLocation>
    <subcellularLocation>
        <location evidence="10">Nucleus</location>
    </subcellularLocation>
    <subcellularLocation>
        <location evidence="10">Cytoplasm</location>
    </subcellularLocation>
    <text evidence="10">Predominantly in the mitochondria and in the nucleus.</text>
</comment>
<dbReference type="EC" id="2.1.1.228" evidence="10"/>
<dbReference type="CDD" id="cd02440">
    <property type="entry name" value="AdoMet_MTases"/>
    <property type="match status" value="1"/>
</dbReference>
<dbReference type="Proteomes" id="UP000030750">
    <property type="component" value="Unassembled WGS sequence"/>
</dbReference>
<dbReference type="PANTHER" id="PTHR23245:SF36">
    <property type="entry name" value="TRNA (GUANINE(37)-N1)-METHYLTRANSFERASE"/>
    <property type="match status" value="1"/>
</dbReference>
<feature type="region of interest" description="Disordered" evidence="11">
    <location>
        <begin position="569"/>
        <end position="588"/>
    </location>
</feature>
<dbReference type="GO" id="GO:0070901">
    <property type="term" value="P:mitochondrial tRNA methylation"/>
    <property type="evidence" value="ECO:0007669"/>
    <property type="project" value="UniProtKB-ARBA"/>
</dbReference>
<evidence type="ECO:0000313" key="14">
    <source>
        <dbReference type="Proteomes" id="UP000030750"/>
    </source>
</evidence>
<dbReference type="HAMAP" id="MF_03152">
    <property type="entry name" value="TRM5"/>
    <property type="match status" value="1"/>
</dbReference>
<evidence type="ECO:0000256" key="3">
    <source>
        <dbReference type="ARBA" id="ARBA00022603"/>
    </source>
</evidence>
<evidence type="ECO:0000256" key="11">
    <source>
        <dbReference type="SAM" id="MobiDB-lite"/>
    </source>
</evidence>
<keyword evidence="14" id="KW-1185">Reference proteome</keyword>
<feature type="binding site" evidence="10">
    <location>
        <position position="469"/>
    </location>
    <ligand>
        <name>S-adenosyl-L-methionine</name>
        <dbReference type="ChEBI" id="CHEBI:59789"/>
    </ligand>
</feature>
<evidence type="ECO:0000256" key="2">
    <source>
        <dbReference type="ARBA" id="ARBA00022490"/>
    </source>
</evidence>
<feature type="binding site" evidence="10">
    <location>
        <position position="600"/>
    </location>
    <ligand>
        <name>S-adenosyl-L-methionine</name>
        <dbReference type="ChEBI" id="CHEBI:59789"/>
    </ligand>
</feature>
<keyword evidence="4 10" id="KW-0808">Transferase</keyword>
<dbReference type="GO" id="GO:0005759">
    <property type="term" value="C:mitochondrial matrix"/>
    <property type="evidence" value="ECO:0007669"/>
    <property type="project" value="UniProtKB-SubCell"/>
</dbReference>
<dbReference type="OrthoDB" id="408788at2759"/>
<keyword evidence="3 10" id="KW-0489">Methyltransferase</keyword>
<comment type="subunit">
    <text evidence="10">Monomer.</text>
</comment>
<dbReference type="InterPro" id="IPR025792">
    <property type="entry name" value="tRNA_Gua_MeTrfase_euk"/>
</dbReference>
<keyword evidence="7 10" id="KW-0496">Mitochondrion</keyword>
<evidence type="ECO:0000256" key="5">
    <source>
        <dbReference type="ARBA" id="ARBA00022691"/>
    </source>
</evidence>
<name>U6LJ03_9EIME</name>
<feature type="binding site" evidence="10">
    <location>
        <begin position="548"/>
        <end position="549"/>
    </location>
    <ligand>
        <name>S-adenosyl-L-methionine</name>
        <dbReference type="ChEBI" id="CHEBI:59789"/>
    </ligand>
</feature>
<comment type="catalytic activity">
    <reaction evidence="9 10">
        <text>guanosine(37) in tRNA + S-adenosyl-L-methionine = N(1)-methylguanosine(37) in tRNA + S-adenosyl-L-homocysteine + H(+)</text>
        <dbReference type="Rhea" id="RHEA:36899"/>
        <dbReference type="Rhea" id="RHEA-COMP:10145"/>
        <dbReference type="Rhea" id="RHEA-COMP:10147"/>
        <dbReference type="ChEBI" id="CHEBI:15378"/>
        <dbReference type="ChEBI" id="CHEBI:57856"/>
        <dbReference type="ChEBI" id="CHEBI:59789"/>
        <dbReference type="ChEBI" id="CHEBI:73542"/>
        <dbReference type="ChEBI" id="CHEBI:74269"/>
        <dbReference type="EC" id="2.1.1.228"/>
    </reaction>
</comment>
<keyword evidence="2 10" id="KW-0963">Cytoplasm</keyword>
<dbReference type="Gene3D" id="3.30.300.110">
    <property type="entry name" value="Met-10+ protein-like domains"/>
    <property type="match status" value="1"/>
</dbReference>